<evidence type="ECO:0000313" key="3">
    <source>
        <dbReference type="Proteomes" id="UP000237968"/>
    </source>
</evidence>
<feature type="signal peptide" evidence="1">
    <location>
        <begin position="1"/>
        <end position="33"/>
    </location>
</feature>
<evidence type="ECO:0000313" key="2">
    <source>
        <dbReference type="EMBL" id="PRP89999.1"/>
    </source>
</evidence>
<proteinExistence type="predicted"/>
<gene>
    <name evidence="2" type="ORF">ENSA5_69420</name>
</gene>
<name>A0A2S9XAX2_9BACT</name>
<comment type="caution">
    <text evidence="2">The sequence shown here is derived from an EMBL/GenBank/DDBJ whole genome shotgun (WGS) entry which is preliminary data.</text>
</comment>
<organism evidence="2 3">
    <name type="scientific">Enhygromyxa salina</name>
    <dbReference type="NCBI Taxonomy" id="215803"/>
    <lineage>
        <taxon>Bacteria</taxon>
        <taxon>Pseudomonadati</taxon>
        <taxon>Myxococcota</taxon>
        <taxon>Polyangia</taxon>
        <taxon>Nannocystales</taxon>
        <taxon>Nannocystaceae</taxon>
        <taxon>Enhygromyxa</taxon>
    </lineage>
</organism>
<dbReference type="RefSeq" id="WP_146156449.1">
    <property type="nucleotide sequence ID" value="NZ_PVNK01000308.1"/>
</dbReference>
<dbReference type="EMBL" id="PVNK01000308">
    <property type="protein sequence ID" value="PRP89999.1"/>
    <property type="molecule type" value="Genomic_DNA"/>
</dbReference>
<dbReference type="OrthoDB" id="3495561at2"/>
<evidence type="ECO:0000256" key="1">
    <source>
        <dbReference type="SAM" id="SignalP"/>
    </source>
</evidence>
<protein>
    <submittedName>
        <fullName evidence="2">Uncharacterized protein</fullName>
    </submittedName>
</protein>
<accession>A0A2S9XAX2</accession>
<dbReference type="AlphaFoldDB" id="A0A2S9XAX2"/>
<feature type="chain" id="PRO_5015530531" evidence="1">
    <location>
        <begin position="34"/>
        <end position="686"/>
    </location>
</feature>
<reference evidence="2 3" key="1">
    <citation type="submission" date="2018-03" db="EMBL/GenBank/DDBJ databases">
        <title>Draft Genome Sequences of the Obligatory Marine Myxobacteria Enhygromyxa salina SWB005.</title>
        <authorList>
            <person name="Poehlein A."/>
            <person name="Moghaddam J.A."/>
            <person name="Harms H."/>
            <person name="Alanjari M."/>
            <person name="Koenig G.M."/>
            <person name="Daniel R."/>
            <person name="Schaeberle T.F."/>
        </authorList>
    </citation>
    <scope>NUCLEOTIDE SEQUENCE [LARGE SCALE GENOMIC DNA]</scope>
    <source>
        <strain evidence="2 3">SWB005</strain>
    </source>
</reference>
<keyword evidence="3" id="KW-1185">Reference proteome</keyword>
<sequence length="686" mass="74137">MQLSRAPRLRRSRAWVVAAVLLAALLLPALARAAKPYGVVTVDLRPEVGEVPTHLCVVSQGEGPRTRQHLSELLSSSGPGRDDAQEPAAATELILDPATWGGSAEDVACEAGGACLPRIELPLAGQQADDLWVACTSDSLVADRSARDPRVLVMMLEHLEGSPPQLESLKLTGGVVTIGVQADLSRIVVTARSLGGHYDAHTRAFRAEEGSDRSELVVLPLAPRCHGVEVELPGVRLRESDRDRLRLRAHEVELDAQTCVGPLRGSARMRVELPRAEGFGRLEVELPPIAGETPTATRFAASWDTAWPEGELRLNPHQLAFIWAPPACVWATGTCPVANIEGGLSCEATPLDDGTCQYLCPAGGDEGEDEWVDVSPPVAVSFRKADPGQRWTEILQRPGQTLSSYVESDQIYLGATLDGWSRRVPGSRITHVELLDNDGSSRKYAVEDVDELRILAAGASCDPLRYRLVGDRRYLEGSAEIRDGAVEFGEVHKTARLLTFNVMLAQGGGSAVVYGGAPDELARQVYFMAIGQLAANFRPRDPRYARVAYELRLGGTLGQWGYFGAGSIGEDPRQLAAKIAWARLLIEPAVIVDVVPPLALGFGVGVGGSWPINPGDIAHTSRFNWIISPSLDARFALRRWVALVVQGRLMLRERTAVAVDIVGNEPRSELFANLSLVGLYGVQFSF</sequence>
<keyword evidence="1" id="KW-0732">Signal</keyword>
<dbReference type="Proteomes" id="UP000237968">
    <property type="component" value="Unassembled WGS sequence"/>
</dbReference>